<evidence type="ECO:0000313" key="1">
    <source>
        <dbReference type="EMBL" id="MDM7885139.1"/>
    </source>
</evidence>
<dbReference type="EMBL" id="JAUCML010000004">
    <property type="protein sequence ID" value="MDM7885139.1"/>
    <property type="molecule type" value="Genomic_DNA"/>
</dbReference>
<protein>
    <submittedName>
        <fullName evidence="1">SIR2 family protein</fullName>
    </submittedName>
</protein>
<dbReference type="Proteomes" id="UP001237823">
    <property type="component" value="Unassembled WGS sequence"/>
</dbReference>
<name>A0ABT7T6Z2_9MICO</name>
<accession>A0ABT7T6Z2</accession>
<keyword evidence="2" id="KW-1185">Reference proteome</keyword>
<comment type="caution">
    <text evidence="1">The sequence shown here is derived from an EMBL/GenBank/DDBJ whole genome shotgun (WGS) entry which is preliminary data.</text>
</comment>
<evidence type="ECO:0000313" key="2">
    <source>
        <dbReference type="Proteomes" id="UP001237823"/>
    </source>
</evidence>
<reference evidence="1 2" key="1">
    <citation type="submission" date="2023-06" db="EMBL/GenBank/DDBJ databases">
        <authorList>
            <person name="Feng G."/>
            <person name="Li J."/>
            <person name="Zhu H."/>
        </authorList>
    </citation>
    <scope>NUCLEOTIDE SEQUENCE [LARGE SCALE GENOMIC DNA]</scope>
    <source>
        <strain evidence="1 2">RHCKG23</strain>
    </source>
</reference>
<dbReference type="PIRSF" id="PIRSF014677">
    <property type="entry name" value="UCP014677"/>
    <property type="match status" value="1"/>
</dbReference>
<gene>
    <name evidence="1" type="ORF">QUG92_08475</name>
</gene>
<dbReference type="InterPro" id="IPR011202">
    <property type="entry name" value="UCP014677"/>
</dbReference>
<dbReference type="RefSeq" id="WP_289458706.1">
    <property type="nucleotide sequence ID" value="NZ_JAUCML010000004.1"/>
</dbReference>
<sequence length="527" mass="58743">MSLSDDLVLHLGRLQTAPFLFVGSGFSRRYANSPDWKGLLRHFADSTNSPYERYVSRYGSDDLPRIASAIADDFHDVWWDGDDFKDSRGLYPSPQGPSSPLKIEVARLLADLDGRLPEEGGLADELNQLRSATVEGVITTNFDSLLESVFPGFRVFSGQDELLFHDAVGVGEIYKIHGSITDPESLVLTAEDYDRFTDRNVYLAAKLLTIFVEHPVVFLGYSLEDDNVREILTSIASVLTKNNIEKLQDRLIFIQWHEEPVASHLSPAPFPLDGLSLPMVAAHVNDFSEVFDALGKIRRRFPTKFLHELKEEVYELVRTSSPKGRLYVQDIDSDVDTTDIDVVIGVGVRAKLASEGIVGLQRRELLKDVIDSQIPDGDPAIYQQIVTKVLPKFLTGTTNTPIFKYLRGAGELTQNGEVIDSSRFPAIITKRVTNITSALRAPGGYVKKALQHVTEFSSLAGLIDNCSMDDVLFAIPHLDPSGVDVEQLRAYLKEQRGVFEGSRPLQVTQWAKCVCFLDYVEFGRSTE</sequence>
<proteinExistence type="predicted"/>
<organism evidence="1 2">
    <name type="scientific">Curtobacterium citri</name>
    <dbReference type="NCBI Taxonomy" id="3055139"/>
    <lineage>
        <taxon>Bacteria</taxon>
        <taxon>Bacillati</taxon>
        <taxon>Actinomycetota</taxon>
        <taxon>Actinomycetes</taxon>
        <taxon>Micrococcales</taxon>
        <taxon>Microbacteriaceae</taxon>
        <taxon>Curtobacterium</taxon>
    </lineage>
</organism>
<dbReference type="Pfam" id="PF13289">
    <property type="entry name" value="SIR2_2"/>
    <property type="match status" value="1"/>
</dbReference>